<dbReference type="Proteomes" id="UP000824533">
    <property type="component" value="Linkage Group LG16"/>
</dbReference>
<accession>A0ACC1CU41</accession>
<comment type="caution">
    <text evidence="1">The sequence shown here is derived from an EMBL/GenBank/DDBJ whole genome shotgun (WGS) entry which is preliminary data.</text>
</comment>
<dbReference type="EMBL" id="CM034402">
    <property type="protein sequence ID" value="KAJ0175143.1"/>
    <property type="molecule type" value="Genomic_DNA"/>
</dbReference>
<organism evidence="1 2">
    <name type="scientific">Dendrolimus kikuchii</name>
    <dbReference type="NCBI Taxonomy" id="765133"/>
    <lineage>
        <taxon>Eukaryota</taxon>
        <taxon>Metazoa</taxon>
        <taxon>Ecdysozoa</taxon>
        <taxon>Arthropoda</taxon>
        <taxon>Hexapoda</taxon>
        <taxon>Insecta</taxon>
        <taxon>Pterygota</taxon>
        <taxon>Neoptera</taxon>
        <taxon>Endopterygota</taxon>
        <taxon>Lepidoptera</taxon>
        <taxon>Glossata</taxon>
        <taxon>Ditrysia</taxon>
        <taxon>Bombycoidea</taxon>
        <taxon>Lasiocampidae</taxon>
        <taxon>Dendrolimus</taxon>
    </lineage>
</organism>
<keyword evidence="2" id="KW-1185">Reference proteome</keyword>
<protein>
    <submittedName>
        <fullName evidence="1">Uncharacterized protein</fullName>
    </submittedName>
</protein>
<sequence>MLCEPDICAGCQYLRADNNFDKLQVVITSKTINLDESDSQKARKLRENILPVFREKLISKPAHTVHLRAHILAAVMCPSQGPRTYSCQSATSLSVTTTKPSPRLKKIIICRESRGQRRSANIKGECNVYKTDDVSNTDSMERWKKALVRIKLQTENGSR</sequence>
<evidence type="ECO:0000313" key="1">
    <source>
        <dbReference type="EMBL" id="KAJ0175143.1"/>
    </source>
</evidence>
<gene>
    <name evidence="1" type="ORF">K1T71_009284</name>
</gene>
<evidence type="ECO:0000313" key="2">
    <source>
        <dbReference type="Proteomes" id="UP000824533"/>
    </source>
</evidence>
<name>A0ACC1CU41_9NEOP</name>
<proteinExistence type="predicted"/>
<reference evidence="1 2" key="1">
    <citation type="journal article" date="2021" name="Front. Genet.">
        <title>Chromosome-Level Genome Assembly Reveals Significant Gene Expansion in the Toll and IMD Signaling Pathways of Dendrolimus kikuchii.</title>
        <authorList>
            <person name="Zhou J."/>
            <person name="Wu P."/>
            <person name="Xiong Z."/>
            <person name="Liu N."/>
            <person name="Zhao N."/>
            <person name="Ji M."/>
            <person name="Qiu Y."/>
            <person name="Yang B."/>
        </authorList>
    </citation>
    <scope>NUCLEOTIDE SEQUENCE [LARGE SCALE GENOMIC DNA]</scope>
    <source>
        <strain evidence="1">Ann1</strain>
    </source>
</reference>